<comment type="caution">
    <text evidence="1">The sequence shown here is derived from an EMBL/GenBank/DDBJ whole genome shotgun (WGS) entry which is preliminary data.</text>
</comment>
<protein>
    <submittedName>
        <fullName evidence="1">2-oxoglutarate (2OG) and Fe(II)-dependent oxygenase superfamily protein</fullName>
    </submittedName>
</protein>
<dbReference type="Gene3D" id="2.60.120.330">
    <property type="entry name" value="B-lactam Antibiotic, Isopenicillin N Synthase, Chain"/>
    <property type="match status" value="1"/>
</dbReference>
<accession>A0ABD1X076</accession>
<dbReference type="Proteomes" id="UP001604277">
    <property type="component" value="Unassembled WGS sequence"/>
</dbReference>
<keyword evidence="2" id="KW-1185">Reference proteome</keyword>
<dbReference type="AlphaFoldDB" id="A0ABD1X076"/>
<name>A0ABD1X076_9LAMI</name>
<sequence length="102" mass="11853">MFMLSNSNNELEYDNPSDHAYLQILDPEKNRVLMVKASMESFIVQVRELADVLSKGKLRATLHCVCRTKKMKNLSRETFVGLLQPAWSKTFHLSNHPMEWLT</sequence>
<organism evidence="1 2">
    <name type="scientific">Forsythia ovata</name>
    <dbReference type="NCBI Taxonomy" id="205694"/>
    <lineage>
        <taxon>Eukaryota</taxon>
        <taxon>Viridiplantae</taxon>
        <taxon>Streptophyta</taxon>
        <taxon>Embryophyta</taxon>
        <taxon>Tracheophyta</taxon>
        <taxon>Spermatophyta</taxon>
        <taxon>Magnoliopsida</taxon>
        <taxon>eudicotyledons</taxon>
        <taxon>Gunneridae</taxon>
        <taxon>Pentapetalae</taxon>
        <taxon>asterids</taxon>
        <taxon>lamiids</taxon>
        <taxon>Lamiales</taxon>
        <taxon>Oleaceae</taxon>
        <taxon>Forsythieae</taxon>
        <taxon>Forsythia</taxon>
    </lineage>
</organism>
<evidence type="ECO:0000313" key="2">
    <source>
        <dbReference type="Proteomes" id="UP001604277"/>
    </source>
</evidence>
<reference evidence="2" key="1">
    <citation type="submission" date="2024-07" db="EMBL/GenBank/DDBJ databases">
        <title>Two chromosome-level genome assemblies of Korean endemic species Abeliophyllum distichum and Forsythia ovata (Oleaceae).</title>
        <authorList>
            <person name="Jang H."/>
        </authorList>
    </citation>
    <scope>NUCLEOTIDE SEQUENCE [LARGE SCALE GENOMIC DNA]</scope>
</reference>
<dbReference type="InterPro" id="IPR027443">
    <property type="entry name" value="IPNS-like_sf"/>
</dbReference>
<gene>
    <name evidence="1" type="ORF">Fot_07932</name>
</gene>
<dbReference type="PANTHER" id="PTHR48253:SF2">
    <property type="entry name" value="ISOPENICILLIN N SYNTHASE-LIKE FE(2+) 2OG DIOXYGENASE DOMAIN-CONTAINING PROTEIN"/>
    <property type="match status" value="1"/>
</dbReference>
<evidence type="ECO:0000313" key="1">
    <source>
        <dbReference type="EMBL" id="KAL2554313.1"/>
    </source>
</evidence>
<dbReference type="EMBL" id="JBFOLJ010000002">
    <property type="protein sequence ID" value="KAL2554313.1"/>
    <property type="molecule type" value="Genomic_DNA"/>
</dbReference>
<dbReference type="SUPFAM" id="SSF51197">
    <property type="entry name" value="Clavaminate synthase-like"/>
    <property type="match status" value="1"/>
</dbReference>
<dbReference type="PANTHER" id="PTHR48253">
    <property type="match status" value="1"/>
</dbReference>
<proteinExistence type="predicted"/>